<dbReference type="PIRSF" id="PIRSF001400">
    <property type="entry name" value="Enolase"/>
    <property type="match status" value="1"/>
</dbReference>
<dbReference type="PANTHER" id="PTHR11902">
    <property type="entry name" value="ENOLASE"/>
    <property type="match status" value="1"/>
</dbReference>
<evidence type="ECO:0000256" key="1">
    <source>
        <dbReference type="ARBA" id="ARBA00004613"/>
    </source>
</evidence>
<keyword evidence="9" id="KW-0324">Glycolysis</keyword>
<keyword evidence="6" id="KW-0964">Secreted</keyword>
<dbReference type="RefSeq" id="WP_000691719.1">
    <property type="nucleotide sequence ID" value="NZ_AP018937.1"/>
</dbReference>
<evidence type="ECO:0000256" key="9">
    <source>
        <dbReference type="ARBA" id="ARBA00023152"/>
    </source>
</evidence>
<dbReference type="SUPFAM" id="SSF51604">
    <property type="entry name" value="Enolase C-terminal domain-like"/>
    <property type="match status" value="1"/>
</dbReference>
<dbReference type="SMART" id="SM01193">
    <property type="entry name" value="Enolase_N"/>
    <property type="match status" value="1"/>
</dbReference>
<dbReference type="InterPro" id="IPR000941">
    <property type="entry name" value="Enolase"/>
</dbReference>
<evidence type="ECO:0000256" key="2">
    <source>
        <dbReference type="ARBA" id="ARBA00005031"/>
    </source>
</evidence>
<dbReference type="Gene3D" id="3.30.390.10">
    <property type="entry name" value="Enolase-like, N-terminal domain"/>
    <property type="match status" value="1"/>
</dbReference>
<dbReference type="PANTHER" id="PTHR11902:SF1">
    <property type="entry name" value="ENOLASE"/>
    <property type="match status" value="1"/>
</dbReference>
<dbReference type="InterPro" id="IPR029017">
    <property type="entry name" value="Enolase-like_N"/>
</dbReference>
<dbReference type="GO" id="GO:0000287">
    <property type="term" value="F:magnesium ion binding"/>
    <property type="evidence" value="ECO:0007669"/>
    <property type="project" value="InterPro"/>
</dbReference>
<gene>
    <name evidence="15" type="primary">eno_1</name>
    <name evidence="15" type="ORF">SAMEA2796748_01430</name>
</gene>
<reference evidence="15" key="1">
    <citation type="submission" date="2019-04" db="EMBL/GenBank/DDBJ databases">
        <authorList>
            <consortium name="Pathogen Informatics"/>
        </authorList>
    </citation>
    <scope>NUCLEOTIDE SEQUENCE</scope>
    <source>
        <strain evidence="15">GPSC12</strain>
    </source>
</reference>
<protein>
    <recommendedName>
        <fullName evidence="5">Enolase</fullName>
        <ecNumber evidence="4">4.2.1.11</ecNumber>
    </recommendedName>
</protein>
<evidence type="ECO:0000256" key="5">
    <source>
        <dbReference type="ARBA" id="ARBA00017068"/>
    </source>
</evidence>
<evidence type="ECO:0000256" key="4">
    <source>
        <dbReference type="ARBA" id="ARBA00012058"/>
    </source>
</evidence>
<dbReference type="SMART" id="SM01192">
    <property type="entry name" value="Enolase_C"/>
    <property type="match status" value="1"/>
</dbReference>
<proteinExistence type="inferred from homology"/>
<dbReference type="EMBL" id="CAATHH010000006">
    <property type="protein sequence ID" value="VNQ03668.1"/>
    <property type="molecule type" value="Genomic_DNA"/>
</dbReference>
<feature type="domain" description="Enolase N-terminal" evidence="14">
    <location>
        <begin position="3"/>
        <end position="132"/>
    </location>
</feature>
<dbReference type="GO" id="GO:0005576">
    <property type="term" value="C:extracellular region"/>
    <property type="evidence" value="ECO:0007669"/>
    <property type="project" value="UniProtKB-SubCell"/>
</dbReference>
<keyword evidence="8 12" id="KW-0460">Magnesium</keyword>
<evidence type="ECO:0000256" key="3">
    <source>
        <dbReference type="ARBA" id="ARBA00009604"/>
    </source>
</evidence>
<keyword evidence="10 15" id="KW-0456">Lyase</keyword>
<sequence length="402" mass="45722">MKIINGICRYIFDSKGFATIEVEIFLDSGDTGIGAAPRGSTTGHYDIQYNEYYPRGNNFSPIPDGNIEFFNENILPRIINREVEDIEDITELDKHLFDIPEIENYGNVAIACSYAVWEAFSKNKKSPLWKLFFEPGSASKGKVKHLVNIIDGKPDSLLAGFEFLLVSEKEITFQSLLEISNIKNELMIKFKNQGFYTSISNQGALIINTDDFYIILDSLLETLKLYKNRYDIGLDLAMTDRYDSSLGIYKVPWCVSQQQTVTEIMDTYCDWGVKYPLVYLEDPFSDEDLDSWRKFQLIKPLKLQVFGDDFYATNLERISQFKDCADGIVIKPNQVGSVSKTLEVMEYAEKSGISMAFSQRTAETENNIISHLAMSVTSSYLKAGGLDRLDRIAKYNEVLRNG</sequence>
<evidence type="ECO:0000256" key="10">
    <source>
        <dbReference type="ARBA" id="ARBA00023239"/>
    </source>
</evidence>
<dbReference type="InterPro" id="IPR020811">
    <property type="entry name" value="Enolase_N"/>
</dbReference>
<dbReference type="InterPro" id="IPR020810">
    <property type="entry name" value="Enolase_C"/>
</dbReference>
<organism evidence="15">
    <name type="scientific">Streptococcus pneumoniae</name>
    <dbReference type="NCBI Taxonomy" id="1313"/>
    <lineage>
        <taxon>Bacteria</taxon>
        <taxon>Bacillati</taxon>
        <taxon>Bacillota</taxon>
        <taxon>Bacilli</taxon>
        <taxon>Lactobacillales</taxon>
        <taxon>Streptococcaceae</taxon>
        <taxon>Streptococcus</taxon>
    </lineage>
</organism>
<keyword evidence="7 12" id="KW-0479">Metal-binding</keyword>
<evidence type="ECO:0000256" key="12">
    <source>
        <dbReference type="PIRSR" id="PIRSR001400-3"/>
    </source>
</evidence>
<dbReference type="Pfam" id="PF00113">
    <property type="entry name" value="Enolase_C"/>
    <property type="match status" value="1"/>
</dbReference>
<evidence type="ECO:0000259" key="14">
    <source>
        <dbReference type="SMART" id="SM01193"/>
    </source>
</evidence>
<evidence type="ECO:0000259" key="13">
    <source>
        <dbReference type="SMART" id="SM01192"/>
    </source>
</evidence>
<comment type="pathway">
    <text evidence="2">Carbohydrate degradation; glycolysis; pyruvate from D-glyceraldehyde 3-phosphate: step 4/5.</text>
</comment>
<dbReference type="GO" id="GO:0009274">
    <property type="term" value="C:peptidoglycan-based cell wall"/>
    <property type="evidence" value="ECO:0007669"/>
    <property type="project" value="UniProtKB-ARBA"/>
</dbReference>
<dbReference type="UniPathway" id="UPA00109">
    <property type="reaction ID" value="UER00187"/>
</dbReference>
<comment type="subcellular location">
    <subcellularLocation>
        <location evidence="1">Secreted</location>
    </subcellularLocation>
</comment>
<feature type="binding site" evidence="12">
    <location>
        <position position="281"/>
    </location>
    <ligand>
        <name>Mg(2+)</name>
        <dbReference type="ChEBI" id="CHEBI:18420"/>
    </ligand>
</feature>
<dbReference type="InterPro" id="IPR020809">
    <property type="entry name" value="Enolase_CS"/>
</dbReference>
<dbReference type="SUPFAM" id="SSF54826">
    <property type="entry name" value="Enolase N-terminal domain-like"/>
    <property type="match status" value="1"/>
</dbReference>
<dbReference type="AlphaFoldDB" id="A0A4J1ZCY8"/>
<dbReference type="EC" id="4.2.1.11" evidence="4"/>
<evidence type="ECO:0000256" key="7">
    <source>
        <dbReference type="ARBA" id="ARBA00022723"/>
    </source>
</evidence>
<name>A0A4J1ZCY8_STREE</name>
<evidence type="ECO:0000256" key="11">
    <source>
        <dbReference type="ARBA" id="ARBA00048951"/>
    </source>
</evidence>
<comment type="similarity">
    <text evidence="3">Belongs to the enolase family.</text>
</comment>
<accession>A0A4J1ZCY8</accession>
<evidence type="ECO:0000256" key="8">
    <source>
        <dbReference type="ARBA" id="ARBA00022842"/>
    </source>
</evidence>
<dbReference type="SMR" id="A0A4J1ZCY8"/>
<dbReference type="Pfam" id="PF03952">
    <property type="entry name" value="Enolase_N"/>
    <property type="match status" value="1"/>
</dbReference>
<feature type="domain" description="Enolase C-terminal TIM barrel" evidence="13">
    <location>
        <begin position="146"/>
        <end position="402"/>
    </location>
</feature>
<dbReference type="InterPro" id="IPR036849">
    <property type="entry name" value="Enolase-like_C_sf"/>
</dbReference>
<comment type="catalytic activity">
    <reaction evidence="11">
        <text>(2R)-2-phosphoglycerate = phosphoenolpyruvate + H2O</text>
        <dbReference type="Rhea" id="RHEA:10164"/>
        <dbReference type="ChEBI" id="CHEBI:15377"/>
        <dbReference type="ChEBI" id="CHEBI:58289"/>
        <dbReference type="ChEBI" id="CHEBI:58702"/>
        <dbReference type="EC" id="4.2.1.11"/>
    </reaction>
    <physiologicalReaction direction="left-to-right" evidence="11">
        <dbReference type="Rhea" id="RHEA:10165"/>
    </physiologicalReaction>
</comment>
<evidence type="ECO:0000313" key="15">
    <source>
        <dbReference type="EMBL" id="VNQ03668.1"/>
    </source>
</evidence>
<dbReference type="GO" id="GO:0006096">
    <property type="term" value="P:glycolytic process"/>
    <property type="evidence" value="ECO:0007669"/>
    <property type="project" value="UniProtKB-UniPathway"/>
</dbReference>
<dbReference type="GO" id="GO:0000015">
    <property type="term" value="C:phosphopyruvate hydratase complex"/>
    <property type="evidence" value="ECO:0007669"/>
    <property type="project" value="InterPro"/>
</dbReference>
<dbReference type="Gene3D" id="3.20.20.120">
    <property type="entry name" value="Enolase-like C-terminal domain"/>
    <property type="match status" value="1"/>
</dbReference>
<dbReference type="GO" id="GO:0004634">
    <property type="term" value="F:phosphopyruvate hydratase activity"/>
    <property type="evidence" value="ECO:0007669"/>
    <property type="project" value="UniProtKB-EC"/>
</dbReference>
<dbReference type="PROSITE" id="PS00164">
    <property type="entry name" value="ENOLASE"/>
    <property type="match status" value="1"/>
</dbReference>
<evidence type="ECO:0000256" key="6">
    <source>
        <dbReference type="ARBA" id="ARBA00022525"/>
    </source>
</evidence>
<feature type="binding site" evidence="12">
    <location>
        <position position="308"/>
    </location>
    <ligand>
        <name>Mg(2+)</name>
        <dbReference type="ChEBI" id="CHEBI:18420"/>
    </ligand>
</feature>
<comment type="cofactor">
    <cofactor evidence="12">
        <name>Mg(2+)</name>
        <dbReference type="ChEBI" id="CHEBI:18420"/>
    </cofactor>
    <text evidence="12">Mg(2+) is required for catalysis and for stabilizing the dimer.</text>
</comment>
<dbReference type="PRINTS" id="PR00148">
    <property type="entry name" value="ENOLASE"/>
</dbReference>